<evidence type="ECO:0000256" key="3">
    <source>
        <dbReference type="ARBA" id="ARBA00022553"/>
    </source>
</evidence>
<accession>A0A841BXW8</accession>
<dbReference type="RefSeq" id="WP_184842251.1">
    <property type="nucleotide sequence ID" value="NZ_JACHMN010000003.1"/>
</dbReference>
<dbReference type="InterPro" id="IPR050428">
    <property type="entry name" value="TCS_sensor_his_kinase"/>
</dbReference>
<evidence type="ECO:0000259" key="10">
    <source>
        <dbReference type="PROSITE" id="PS50109"/>
    </source>
</evidence>
<keyword evidence="12" id="KW-1185">Reference proteome</keyword>
<evidence type="ECO:0000256" key="9">
    <source>
        <dbReference type="SAM" id="Phobius"/>
    </source>
</evidence>
<dbReference type="InterPro" id="IPR013587">
    <property type="entry name" value="Nitrate/nitrite_sensing"/>
</dbReference>
<feature type="domain" description="Histidine kinase" evidence="10">
    <location>
        <begin position="519"/>
        <end position="624"/>
    </location>
</feature>
<dbReference type="PANTHER" id="PTHR45436:SF5">
    <property type="entry name" value="SENSOR HISTIDINE KINASE TRCS"/>
    <property type="match status" value="1"/>
</dbReference>
<evidence type="ECO:0000313" key="12">
    <source>
        <dbReference type="Proteomes" id="UP000587527"/>
    </source>
</evidence>
<dbReference type="Proteomes" id="UP000587527">
    <property type="component" value="Unassembled WGS sequence"/>
</dbReference>
<dbReference type="PROSITE" id="PS50109">
    <property type="entry name" value="HIS_KIN"/>
    <property type="match status" value="1"/>
</dbReference>
<dbReference type="InterPro" id="IPR005467">
    <property type="entry name" value="His_kinase_dom"/>
</dbReference>
<proteinExistence type="predicted"/>
<organism evidence="11 12">
    <name type="scientific">Allocatelliglobosispora scoriae</name>
    <dbReference type="NCBI Taxonomy" id="643052"/>
    <lineage>
        <taxon>Bacteria</taxon>
        <taxon>Bacillati</taxon>
        <taxon>Actinomycetota</taxon>
        <taxon>Actinomycetes</taxon>
        <taxon>Micromonosporales</taxon>
        <taxon>Micromonosporaceae</taxon>
        <taxon>Allocatelliglobosispora</taxon>
    </lineage>
</organism>
<dbReference type="EC" id="2.7.13.3" evidence="2"/>
<keyword evidence="7 9" id="KW-1133">Transmembrane helix</keyword>
<dbReference type="AlphaFoldDB" id="A0A841BXW8"/>
<comment type="catalytic activity">
    <reaction evidence="1">
        <text>ATP + protein L-histidine = ADP + protein N-phospho-L-histidine.</text>
        <dbReference type="EC" id="2.7.13.3"/>
    </reaction>
</comment>
<feature type="compositionally biased region" description="Low complexity" evidence="8">
    <location>
        <begin position="726"/>
        <end position="735"/>
    </location>
</feature>
<dbReference type="SUPFAM" id="SSF55874">
    <property type="entry name" value="ATPase domain of HSP90 chaperone/DNA topoisomerase II/histidine kinase"/>
    <property type="match status" value="1"/>
</dbReference>
<keyword evidence="9" id="KW-0472">Membrane</keyword>
<evidence type="ECO:0000256" key="8">
    <source>
        <dbReference type="SAM" id="MobiDB-lite"/>
    </source>
</evidence>
<evidence type="ECO:0000256" key="6">
    <source>
        <dbReference type="ARBA" id="ARBA00022777"/>
    </source>
</evidence>
<evidence type="ECO:0000256" key="7">
    <source>
        <dbReference type="ARBA" id="ARBA00022989"/>
    </source>
</evidence>
<feature type="transmembrane region" description="Helical" evidence="9">
    <location>
        <begin position="302"/>
        <end position="329"/>
    </location>
</feature>
<dbReference type="GO" id="GO:0004673">
    <property type="term" value="F:protein histidine kinase activity"/>
    <property type="evidence" value="ECO:0007669"/>
    <property type="project" value="UniProtKB-EC"/>
</dbReference>
<evidence type="ECO:0000256" key="5">
    <source>
        <dbReference type="ARBA" id="ARBA00022692"/>
    </source>
</evidence>
<keyword evidence="3" id="KW-0597">Phosphoprotein</keyword>
<keyword evidence="4" id="KW-0808">Transferase</keyword>
<gene>
    <name evidence="11" type="ORF">F4553_005939</name>
</gene>
<dbReference type="Pfam" id="PF02518">
    <property type="entry name" value="HATPase_c"/>
    <property type="match status" value="1"/>
</dbReference>
<dbReference type="GO" id="GO:0000160">
    <property type="term" value="P:phosphorelay signal transduction system"/>
    <property type="evidence" value="ECO:0007669"/>
    <property type="project" value="TreeGrafter"/>
</dbReference>
<evidence type="ECO:0000256" key="4">
    <source>
        <dbReference type="ARBA" id="ARBA00022679"/>
    </source>
</evidence>
<evidence type="ECO:0000256" key="2">
    <source>
        <dbReference type="ARBA" id="ARBA00012438"/>
    </source>
</evidence>
<keyword evidence="6 11" id="KW-0418">Kinase</keyword>
<comment type="caution">
    <text evidence="11">The sequence shown here is derived from an EMBL/GenBank/DDBJ whole genome shotgun (WGS) entry which is preliminary data.</text>
</comment>
<evidence type="ECO:0000313" key="11">
    <source>
        <dbReference type="EMBL" id="MBB5872505.1"/>
    </source>
</evidence>
<protein>
    <recommendedName>
        <fullName evidence="2">histidine kinase</fullName>
        <ecNumber evidence="2">2.7.13.3</ecNumber>
    </recommendedName>
</protein>
<dbReference type="InterPro" id="IPR036890">
    <property type="entry name" value="HATPase_C_sf"/>
</dbReference>
<sequence length="773" mass="83380">MKRRTWSIRTRILTLLFAPLVPLVGMWIFSAGVTMGPALALLDAQTNVEFAGDPAAAVVEQLQVERKLSVLFVSSKSDDGRELTAQRAKTDEKIADFRRLSADPELAGSGSSQTMQYVALAAAGLDSLVGGRAAIDRRQSDRPTTIGLFTGIIDKFFGIYGSIAGVDEYRLVQQAATVIALTESRELLNREDSYIGGVLAAGTLTAGDQARLVEQIGVQRYGYLRATRYLVADDLPKYRAIVEGPAYRSLRAMEDRIMGARPGAPLPIDAVQWRSDFGVVNQQLLDLETVASDRTLNESLPAAIAILVRFVGAAIFGLVLLILLIIVAIRNARTLIHRIFDLRNQALEMATTHLPRVVARLRAGEPVDVEAETSTIDHGPDELGQLGDAFAEVQRTAIASAVQEASLRTGINQVFLNIARRNQALLHRQLSLLDAMERKVTDPVELEELFRIDHLAARMRRHAEDLVILAGAHPGRGWRNPVAMADVLRAAVSEVEEYTKVSVVGVPEVSLAGRAVSDVVHLLAELLENATVFSPGDTKVKLSGQLVPNGFAVEIEDRGVGMPHDRIEEANARLRKPPEFDPANSSRLGLFVVAKLAERHGITVTLRTSPYGGVTAVALIPPEVVVKPDAITDGRPDDGELLAGDTRELALVATIARPSVIDSRVVEAPASENGQLKHRNGEVRGGGGHRTEARQIEAAPAPLTSDGLPLRQRQASLSPKLRQPTAAPVEDAAAAVSDTEQMRIRLSKLQAGTNQGRRDAAAGTAADNQEEPS</sequence>
<keyword evidence="5 9" id="KW-0812">Transmembrane</keyword>
<name>A0A841BXW8_9ACTN</name>
<dbReference type="SMART" id="SM00387">
    <property type="entry name" value="HATPase_c"/>
    <property type="match status" value="1"/>
</dbReference>
<dbReference type="InterPro" id="IPR003594">
    <property type="entry name" value="HATPase_dom"/>
</dbReference>
<evidence type="ECO:0000256" key="1">
    <source>
        <dbReference type="ARBA" id="ARBA00000085"/>
    </source>
</evidence>
<dbReference type="Pfam" id="PF08376">
    <property type="entry name" value="NIT"/>
    <property type="match status" value="1"/>
</dbReference>
<feature type="region of interest" description="Disordered" evidence="8">
    <location>
        <begin position="671"/>
        <end position="773"/>
    </location>
</feature>
<dbReference type="PANTHER" id="PTHR45436">
    <property type="entry name" value="SENSOR HISTIDINE KINASE YKOH"/>
    <property type="match status" value="1"/>
</dbReference>
<reference evidence="11 12" key="1">
    <citation type="submission" date="2020-08" db="EMBL/GenBank/DDBJ databases">
        <title>Sequencing the genomes of 1000 actinobacteria strains.</title>
        <authorList>
            <person name="Klenk H.-P."/>
        </authorList>
    </citation>
    <scope>NUCLEOTIDE SEQUENCE [LARGE SCALE GENOMIC DNA]</scope>
    <source>
        <strain evidence="11 12">DSM 45362</strain>
    </source>
</reference>
<dbReference type="GO" id="GO:0005886">
    <property type="term" value="C:plasma membrane"/>
    <property type="evidence" value="ECO:0007669"/>
    <property type="project" value="TreeGrafter"/>
</dbReference>
<dbReference type="Gene3D" id="3.30.565.10">
    <property type="entry name" value="Histidine kinase-like ATPase, C-terminal domain"/>
    <property type="match status" value="1"/>
</dbReference>
<dbReference type="EMBL" id="JACHMN010000003">
    <property type="protein sequence ID" value="MBB5872505.1"/>
    <property type="molecule type" value="Genomic_DNA"/>
</dbReference>
<dbReference type="CDD" id="cd00075">
    <property type="entry name" value="HATPase"/>
    <property type="match status" value="1"/>
</dbReference>